<dbReference type="Pfam" id="PF03401">
    <property type="entry name" value="TctC"/>
    <property type="match status" value="1"/>
</dbReference>
<feature type="chain" id="PRO_5037345578" description="Tripartite tricarboxylate transporter substrate binding protein" evidence="2">
    <location>
        <begin position="26"/>
        <end position="312"/>
    </location>
</feature>
<organism evidence="3 4">
    <name type="scientific">Mailhella massiliensis</name>
    <dbReference type="NCBI Taxonomy" id="1903261"/>
    <lineage>
        <taxon>Bacteria</taxon>
        <taxon>Pseudomonadati</taxon>
        <taxon>Thermodesulfobacteriota</taxon>
        <taxon>Desulfovibrionia</taxon>
        <taxon>Desulfovibrionales</taxon>
        <taxon>Desulfovibrionaceae</taxon>
        <taxon>Mailhella</taxon>
    </lineage>
</organism>
<dbReference type="PANTHER" id="PTHR42928:SF5">
    <property type="entry name" value="BLR1237 PROTEIN"/>
    <property type="match status" value="1"/>
</dbReference>
<protein>
    <recommendedName>
        <fullName evidence="5">Tripartite tricarboxylate transporter substrate binding protein</fullName>
    </recommendedName>
</protein>
<reference evidence="3" key="2">
    <citation type="submission" date="2021-09" db="EMBL/GenBank/DDBJ databases">
        <authorList>
            <person name="Gilroy R."/>
        </authorList>
    </citation>
    <scope>NUCLEOTIDE SEQUENCE</scope>
    <source>
        <strain evidence="3">ChiGjej2B2-19336</strain>
    </source>
</reference>
<dbReference type="PANTHER" id="PTHR42928">
    <property type="entry name" value="TRICARBOXYLATE-BINDING PROTEIN"/>
    <property type="match status" value="1"/>
</dbReference>
<proteinExistence type="inferred from homology"/>
<dbReference type="RefSeq" id="WP_304123756.1">
    <property type="nucleotide sequence ID" value="NZ_DYZA01000232.1"/>
</dbReference>
<sequence length="312" mass="33915">MFKTFATVAAAAILSFGTIAAPAQAAWPERPVKLLLGSAAGSSIDMIGRLIAQKLTEKFDQPFVPQNVAGVGLGTFAMTLKNSKSDGYTIGFGLDNNFTNVAHDPNARFKLAEFKPLCTVFNGDTSYIVAPDCPWKNVKEALEASRNTPVSFLFQTAMDRNCFELLASQVPGAQVKMIPQKSPSTIMSAIMGGHGDIGSSGGLHYEQARAGKVRTLTIMTSDPSPNYPDVELAKNLFDDVVCPDAYRVIIVKSDFPAEAEAALTAALQEICTDPEFEAAIEKLHFIPRYKNTDDTAKIFAQQYDDLARFWKK</sequence>
<evidence type="ECO:0008006" key="5">
    <source>
        <dbReference type="Google" id="ProtNLM"/>
    </source>
</evidence>
<comment type="caution">
    <text evidence="3">The sequence shown here is derived from an EMBL/GenBank/DDBJ whole genome shotgun (WGS) entry which is preliminary data.</text>
</comment>
<dbReference type="InterPro" id="IPR042100">
    <property type="entry name" value="Bug_dom1"/>
</dbReference>
<dbReference type="AlphaFoldDB" id="A0A921AYH9"/>
<feature type="signal peptide" evidence="2">
    <location>
        <begin position="1"/>
        <end position="25"/>
    </location>
</feature>
<comment type="similarity">
    <text evidence="1">Belongs to the UPF0065 (bug) family.</text>
</comment>
<evidence type="ECO:0000313" key="4">
    <source>
        <dbReference type="Proteomes" id="UP000698963"/>
    </source>
</evidence>
<dbReference type="EMBL" id="DYZA01000232">
    <property type="protein sequence ID" value="HJD98197.1"/>
    <property type="molecule type" value="Genomic_DNA"/>
</dbReference>
<dbReference type="Gene3D" id="3.40.190.150">
    <property type="entry name" value="Bordetella uptake gene, domain 1"/>
    <property type="match status" value="1"/>
</dbReference>
<evidence type="ECO:0000256" key="1">
    <source>
        <dbReference type="ARBA" id="ARBA00006987"/>
    </source>
</evidence>
<evidence type="ECO:0000313" key="3">
    <source>
        <dbReference type="EMBL" id="HJD98197.1"/>
    </source>
</evidence>
<gene>
    <name evidence="3" type="ORF">K8W16_11195</name>
</gene>
<accession>A0A921AYH9</accession>
<dbReference type="Proteomes" id="UP000698963">
    <property type="component" value="Unassembled WGS sequence"/>
</dbReference>
<dbReference type="Gene3D" id="3.40.190.10">
    <property type="entry name" value="Periplasmic binding protein-like II"/>
    <property type="match status" value="1"/>
</dbReference>
<name>A0A921AYH9_9BACT</name>
<evidence type="ECO:0000256" key="2">
    <source>
        <dbReference type="SAM" id="SignalP"/>
    </source>
</evidence>
<dbReference type="InterPro" id="IPR005064">
    <property type="entry name" value="BUG"/>
</dbReference>
<keyword evidence="2" id="KW-0732">Signal</keyword>
<reference evidence="3" key="1">
    <citation type="journal article" date="2021" name="PeerJ">
        <title>Extensive microbial diversity within the chicken gut microbiome revealed by metagenomics and culture.</title>
        <authorList>
            <person name="Gilroy R."/>
            <person name="Ravi A."/>
            <person name="Getino M."/>
            <person name="Pursley I."/>
            <person name="Horton D.L."/>
            <person name="Alikhan N.F."/>
            <person name="Baker D."/>
            <person name="Gharbi K."/>
            <person name="Hall N."/>
            <person name="Watson M."/>
            <person name="Adriaenssens E.M."/>
            <person name="Foster-Nyarko E."/>
            <person name="Jarju S."/>
            <person name="Secka A."/>
            <person name="Antonio M."/>
            <person name="Oren A."/>
            <person name="Chaudhuri R.R."/>
            <person name="La Ragione R."/>
            <person name="Hildebrand F."/>
            <person name="Pallen M.J."/>
        </authorList>
    </citation>
    <scope>NUCLEOTIDE SEQUENCE</scope>
    <source>
        <strain evidence="3">ChiGjej2B2-19336</strain>
    </source>
</reference>